<dbReference type="EMBL" id="KE503207">
    <property type="protein sequence ID" value="EPX71909.1"/>
    <property type="molecule type" value="Genomic_DNA"/>
</dbReference>
<dbReference type="InterPro" id="IPR004087">
    <property type="entry name" value="KH_dom"/>
</dbReference>
<dbReference type="PROSITE" id="PS50084">
    <property type="entry name" value="KH_TYPE_1"/>
    <property type="match status" value="1"/>
</dbReference>
<dbReference type="InterPro" id="IPR047086">
    <property type="entry name" value="SF1-HH_sf"/>
</dbReference>
<accession>S9RCS2</accession>
<dbReference type="CDD" id="cd02395">
    <property type="entry name" value="KH-I_BBP"/>
    <property type="match status" value="1"/>
</dbReference>
<feature type="compositionally biased region" description="Pro residues" evidence="16">
    <location>
        <begin position="564"/>
        <end position="579"/>
    </location>
</feature>
<feature type="region of interest" description="Disordered" evidence="16">
    <location>
        <begin position="121"/>
        <end position="146"/>
    </location>
</feature>
<dbReference type="PANTHER" id="PTHR11208:SF45">
    <property type="entry name" value="SPLICING FACTOR 1"/>
    <property type="match status" value="1"/>
</dbReference>
<evidence type="ECO:0000256" key="5">
    <source>
        <dbReference type="ARBA" id="ARBA00022723"/>
    </source>
</evidence>
<evidence type="ECO:0000256" key="6">
    <source>
        <dbReference type="ARBA" id="ARBA00022728"/>
    </source>
</evidence>
<dbReference type="GO" id="GO:0003729">
    <property type="term" value="F:mRNA binding"/>
    <property type="evidence" value="ECO:0007669"/>
    <property type="project" value="TreeGrafter"/>
</dbReference>
<dbReference type="GO" id="GO:0071004">
    <property type="term" value="C:U2-type prespliceosome"/>
    <property type="evidence" value="ECO:0007669"/>
    <property type="project" value="EnsemblFungi"/>
</dbReference>
<evidence type="ECO:0000313" key="19">
    <source>
        <dbReference type="Proteomes" id="UP000016088"/>
    </source>
</evidence>
<dbReference type="InterPro" id="IPR032570">
    <property type="entry name" value="SF1-HH"/>
</dbReference>
<gene>
    <name evidence="18" type="ORF">SOCG_03845</name>
</gene>
<keyword evidence="19" id="KW-1185">Reference proteome</keyword>
<dbReference type="HOGENOM" id="CLU_016864_3_0_1"/>
<dbReference type="GeneID" id="25032813"/>
<keyword evidence="10 14" id="KW-0694">RNA-binding</keyword>
<dbReference type="Proteomes" id="UP000016088">
    <property type="component" value="Unassembled WGS sequence"/>
</dbReference>
<dbReference type="InterPro" id="IPR045071">
    <property type="entry name" value="BBP-like"/>
</dbReference>
<feature type="compositionally biased region" description="Basic and acidic residues" evidence="16">
    <location>
        <begin position="40"/>
        <end position="64"/>
    </location>
</feature>
<dbReference type="Gene3D" id="6.10.140.1790">
    <property type="match status" value="1"/>
</dbReference>
<evidence type="ECO:0000256" key="15">
    <source>
        <dbReference type="RuleBase" id="RU367126"/>
    </source>
</evidence>
<dbReference type="PROSITE" id="PS50158">
    <property type="entry name" value="ZF_CCHC"/>
    <property type="match status" value="2"/>
</dbReference>
<dbReference type="OMA" id="EDSNCKI"/>
<name>S9RCS2_SCHOY</name>
<dbReference type="AlphaFoldDB" id="S9RCS2"/>
<comment type="function">
    <text evidence="15">Necessary for the splicing of pre-mRNA. Has a role in the recognition of the branch site (5'-UACUAAC-3'), the pyrimidine tract and the 3'-splice site at the 3'-end of introns.</text>
</comment>
<dbReference type="InterPro" id="IPR036875">
    <property type="entry name" value="Znf_CCHC_sf"/>
</dbReference>
<dbReference type="GO" id="GO:0000243">
    <property type="term" value="C:commitment complex"/>
    <property type="evidence" value="ECO:0007669"/>
    <property type="project" value="EnsemblFungi"/>
</dbReference>
<dbReference type="FunFam" id="4.10.60.10:FF:000030">
    <property type="entry name" value="Branchpoint-bridging protein"/>
    <property type="match status" value="1"/>
</dbReference>
<evidence type="ECO:0000256" key="2">
    <source>
        <dbReference type="ARBA" id="ARBA00010382"/>
    </source>
</evidence>
<evidence type="ECO:0000256" key="8">
    <source>
        <dbReference type="ARBA" id="ARBA00022771"/>
    </source>
</evidence>
<evidence type="ECO:0000256" key="11">
    <source>
        <dbReference type="ARBA" id="ARBA00023187"/>
    </source>
</evidence>
<dbReference type="SUPFAM" id="SSF54791">
    <property type="entry name" value="Eukaryotic type KH-domain (KH-domain type I)"/>
    <property type="match status" value="1"/>
</dbReference>
<keyword evidence="6 15" id="KW-0747">Spliceosome</keyword>
<feature type="region of interest" description="Disordered" evidence="16">
    <location>
        <begin position="396"/>
        <end position="499"/>
    </location>
</feature>
<sequence>MLRARSGGSTGSNNVPLGRRRFDEGPNPLPPLPDAVSSRSRFDRADHSESFSSRREDQFSEDRGRRRTYRKHYWGKPTPIDEMLPSQMELELSIASCMTNEQVELFAMNVRLEEITQKLRTGSVVPRDRERSPSPPPQYDNHGRRLNTREIRYKKKLEDERHRIIEKAMKTVPNFKAPSDYRRPAKTQEKVYVPVQDYPEINFIGLLIGPRGHTLKDMESKSGAKIAIRGKGSVKEGKGKSDPSVRGNMEEDLHCLVTADSEDKISHAIRLIDLVIQTAASTPEGQNDLKRNQLRQLATLNGTLRDDENQVCQNCGNVGHRRYDCPERVNHTLNIVCRHCGNAGHIARDCPVRNQPPVADAAADREYQSLMQELGGGSIASGADHQHTLEYAETATANSAVPPPWAANPGPSSETSSPAPWAKASPSVSSSSAATPAPAPWQQAMPPQPVPSTSTNGLPPWQQSTQPAVPDPNLPGLPLPGMPPGLPPAPAVPGLPAAGAAPDMMTTPLMNIPQPPMLPPGMAPPQGMPSAFPGYAPPPPGMPLPSAPGMSNAPPGMPQTLPFGAPPGMPLPPGTSPNP</sequence>
<comment type="subcellular location">
    <subcellularLocation>
        <location evidence="1 15">Nucleus</location>
    </subcellularLocation>
</comment>
<feature type="domain" description="CCHC-type" evidence="17">
    <location>
        <begin position="312"/>
        <end position="327"/>
    </location>
</feature>
<dbReference type="SMART" id="SM00343">
    <property type="entry name" value="ZnF_C2HC"/>
    <property type="match status" value="2"/>
</dbReference>
<evidence type="ECO:0000256" key="3">
    <source>
        <dbReference type="ARBA" id="ARBA00017984"/>
    </source>
</evidence>
<dbReference type="GO" id="GO:0005829">
    <property type="term" value="C:cytosol"/>
    <property type="evidence" value="ECO:0007669"/>
    <property type="project" value="EnsemblFungi"/>
</dbReference>
<dbReference type="SMART" id="SM00322">
    <property type="entry name" value="KH"/>
    <property type="match status" value="1"/>
</dbReference>
<organism evidence="18 19">
    <name type="scientific">Schizosaccharomyces octosporus (strain yFS286)</name>
    <name type="common">Fission yeast</name>
    <name type="synonym">Octosporomyces octosporus</name>
    <dbReference type="NCBI Taxonomy" id="483514"/>
    <lineage>
        <taxon>Eukaryota</taxon>
        <taxon>Fungi</taxon>
        <taxon>Dikarya</taxon>
        <taxon>Ascomycota</taxon>
        <taxon>Taphrinomycotina</taxon>
        <taxon>Schizosaccharomycetes</taxon>
        <taxon>Schizosaccharomycetales</taxon>
        <taxon>Schizosaccharomycetaceae</taxon>
        <taxon>Schizosaccharomyces</taxon>
    </lineage>
</organism>
<keyword evidence="8 13" id="KW-0863">Zinc-finger</keyword>
<dbReference type="PANTHER" id="PTHR11208">
    <property type="entry name" value="RNA-BINDING PROTEIN RELATED"/>
    <property type="match status" value="1"/>
</dbReference>
<keyword evidence="7" id="KW-0677">Repeat</keyword>
<feature type="domain" description="CCHC-type" evidence="17">
    <location>
        <begin position="337"/>
        <end position="351"/>
    </location>
</feature>
<dbReference type="eggNOG" id="KOG0119">
    <property type="taxonomic scope" value="Eukaryota"/>
</dbReference>
<feature type="compositionally biased region" description="Pro residues" evidence="16">
    <location>
        <begin position="469"/>
        <end position="493"/>
    </location>
</feature>
<feature type="region of interest" description="Disordered" evidence="16">
    <location>
        <begin position="1"/>
        <end position="65"/>
    </location>
</feature>
<feature type="compositionally biased region" description="Pro residues" evidence="16">
    <location>
        <begin position="516"/>
        <end position="527"/>
    </location>
</feature>
<keyword evidence="5 15" id="KW-0479">Metal-binding</keyword>
<proteinExistence type="inferred from homology"/>
<keyword evidence="12 15" id="KW-0539">Nucleus</keyword>
<dbReference type="InterPro" id="IPR001878">
    <property type="entry name" value="Znf_CCHC"/>
</dbReference>
<dbReference type="OrthoDB" id="6777263at2759"/>
<keyword evidence="4 15" id="KW-0507">mRNA processing</keyword>
<comment type="similarity">
    <text evidence="2 15">Belongs to the BBP/SF1 family.</text>
</comment>
<dbReference type="GO" id="GO:0045292">
    <property type="term" value="P:mRNA cis splicing, via spliceosome"/>
    <property type="evidence" value="ECO:0007669"/>
    <property type="project" value="EnsemblFungi"/>
</dbReference>
<dbReference type="GO" id="GO:0045131">
    <property type="term" value="F:pre-mRNA branch point binding"/>
    <property type="evidence" value="ECO:0007669"/>
    <property type="project" value="UniProtKB-UniRule"/>
</dbReference>
<dbReference type="Pfam" id="PF22675">
    <property type="entry name" value="KH-I_KHDC4-BBP"/>
    <property type="match status" value="1"/>
</dbReference>
<keyword evidence="11 15" id="KW-0508">mRNA splicing</keyword>
<dbReference type="SUPFAM" id="SSF57756">
    <property type="entry name" value="Retrovirus zinc finger-like domains"/>
    <property type="match status" value="1"/>
</dbReference>
<dbReference type="RefSeq" id="XP_013019209.1">
    <property type="nucleotide sequence ID" value="XM_013163755.1"/>
</dbReference>
<feature type="region of interest" description="Disordered" evidence="16">
    <location>
        <begin position="516"/>
        <end position="579"/>
    </location>
</feature>
<protein>
    <recommendedName>
        <fullName evidence="3 15">Branchpoint-bridging protein</fullName>
    </recommendedName>
</protein>
<evidence type="ECO:0000313" key="18">
    <source>
        <dbReference type="EMBL" id="EPX71909.1"/>
    </source>
</evidence>
<evidence type="ECO:0000256" key="13">
    <source>
        <dbReference type="PROSITE-ProRule" id="PRU00047"/>
    </source>
</evidence>
<feature type="compositionally biased region" description="Polar residues" evidence="16">
    <location>
        <begin position="452"/>
        <end position="467"/>
    </location>
</feature>
<evidence type="ECO:0000259" key="17">
    <source>
        <dbReference type="PROSITE" id="PS50158"/>
    </source>
</evidence>
<dbReference type="InterPro" id="IPR036612">
    <property type="entry name" value="KH_dom_type_1_sf"/>
</dbReference>
<evidence type="ECO:0000256" key="1">
    <source>
        <dbReference type="ARBA" id="ARBA00004123"/>
    </source>
</evidence>
<dbReference type="GO" id="GO:0048024">
    <property type="term" value="P:regulation of mRNA splicing, via spliceosome"/>
    <property type="evidence" value="ECO:0007669"/>
    <property type="project" value="TreeGrafter"/>
</dbReference>
<dbReference type="InterPro" id="IPR055256">
    <property type="entry name" value="KH_1_KHDC4/BBP-like"/>
</dbReference>
<evidence type="ECO:0000256" key="14">
    <source>
        <dbReference type="PROSITE-ProRule" id="PRU00117"/>
    </source>
</evidence>
<dbReference type="FunFam" id="3.30.1370.10:FF:000024">
    <property type="entry name" value="Branchpoint-bridging protein-like protein"/>
    <property type="match status" value="1"/>
</dbReference>
<feature type="compositionally biased region" description="Pro residues" evidence="16">
    <location>
        <begin position="535"/>
        <end position="546"/>
    </location>
</feature>
<evidence type="ECO:0000256" key="9">
    <source>
        <dbReference type="ARBA" id="ARBA00022833"/>
    </source>
</evidence>
<dbReference type="VEuPathDB" id="FungiDB:SOCG_03845"/>
<evidence type="ECO:0000256" key="4">
    <source>
        <dbReference type="ARBA" id="ARBA00022664"/>
    </source>
</evidence>
<dbReference type="GO" id="GO:0008270">
    <property type="term" value="F:zinc ion binding"/>
    <property type="evidence" value="ECO:0007669"/>
    <property type="project" value="UniProtKB-UniRule"/>
</dbReference>
<feature type="compositionally biased region" description="Low complexity" evidence="16">
    <location>
        <begin position="415"/>
        <end position="445"/>
    </location>
</feature>
<evidence type="ECO:0000256" key="7">
    <source>
        <dbReference type="ARBA" id="ARBA00022737"/>
    </source>
</evidence>
<dbReference type="Pfam" id="PF00098">
    <property type="entry name" value="zf-CCHC"/>
    <property type="match status" value="2"/>
</dbReference>
<reference evidence="18 19" key="1">
    <citation type="journal article" date="2011" name="Science">
        <title>Comparative functional genomics of the fission yeasts.</title>
        <authorList>
            <person name="Rhind N."/>
            <person name="Chen Z."/>
            <person name="Yassour M."/>
            <person name="Thompson D.A."/>
            <person name="Haas B.J."/>
            <person name="Habib N."/>
            <person name="Wapinski I."/>
            <person name="Roy S."/>
            <person name="Lin M.F."/>
            <person name="Heiman D.I."/>
            <person name="Young S.K."/>
            <person name="Furuya K."/>
            <person name="Guo Y."/>
            <person name="Pidoux A."/>
            <person name="Chen H.M."/>
            <person name="Robbertse B."/>
            <person name="Goldberg J.M."/>
            <person name="Aoki K."/>
            <person name="Bayne E.H."/>
            <person name="Berlin A.M."/>
            <person name="Desjardins C.A."/>
            <person name="Dobbs E."/>
            <person name="Dukaj L."/>
            <person name="Fan L."/>
            <person name="FitzGerald M.G."/>
            <person name="French C."/>
            <person name="Gujja S."/>
            <person name="Hansen K."/>
            <person name="Keifenheim D."/>
            <person name="Levin J.Z."/>
            <person name="Mosher R.A."/>
            <person name="Mueller C.A."/>
            <person name="Pfiffner J."/>
            <person name="Priest M."/>
            <person name="Russ C."/>
            <person name="Smialowska A."/>
            <person name="Swoboda P."/>
            <person name="Sykes S.M."/>
            <person name="Vaughn M."/>
            <person name="Vengrova S."/>
            <person name="Yoder R."/>
            <person name="Zeng Q."/>
            <person name="Allshire R."/>
            <person name="Baulcombe D."/>
            <person name="Birren B.W."/>
            <person name="Brown W."/>
            <person name="Ekwall K."/>
            <person name="Kellis M."/>
            <person name="Leatherwood J."/>
            <person name="Levin H."/>
            <person name="Margalit H."/>
            <person name="Martienssen R."/>
            <person name="Nieduszynski C.A."/>
            <person name="Spatafora J.W."/>
            <person name="Friedman N."/>
            <person name="Dalgaard J.Z."/>
            <person name="Baumann P."/>
            <person name="Niki H."/>
            <person name="Regev A."/>
            <person name="Nusbaum C."/>
        </authorList>
    </citation>
    <scope>NUCLEOTIDE SEQUENCE [LARGE SCALE GENOMIC DNA]</scope>
    <source>
        <strain evidence="19">yFS286</strain>
    </source>
</reference>
<evidence type="ECO:0000256" key="16">
    <source>
        <dbReference type="SAM" id="MobiDB-lite"/>
    </source>
</evidence>
<dbReference type="Pfam" id="PF16275">
    <property type="entry name" value="SF1-HH"/>
    <property type="match status" value="1"/>
</dbReference>
<evidence type="ECO:0000256" key="12">
    <source>
        <dbReference type="ARBA" id="ARBA00023242"/>
    </source>
</evidence>
<keyword evidence="9 15" id="KW-0862">Zinc</keyword>
<dbReference type="Gene3D" id="4.10.60.10">
    <property type="entry name" value="Zinc finger, CCHC-type"/>
    <property type="match status" value="1"/>
</dbReference>
<dbReference type="Gene3D" id="3.30.1370.10">
    <property type="entry name" value="K Homology domain, type 1"/>
    <property type="match status" value="1"/>
</dbReference>
<evidence type="ECO:0000256" key="10">
    <source>
        <dbReference type="ARBA" id="ARBA00022884"/>
    </source>
</evidence>